<dbReference type="EMBL" id="SJPJ01000001">
    <property type="protein sequence ID" value="TWT83426.1"/>
    <property type="molecule type" value="Genomic_DNA"/>
</dbReference>
<accession>A0A5C5Z8L5</accession>
<evidence type="ECO:0000313" key="2">
    <source>
        <dbReference type="Proteomes" id="UP000315010"/>
    </source>
</evidence>
<comment type="caution">
    <text evidence="1">The sequence shown here is derived from an EMBL/GenBank/DDBJ whole genome shotgun (WGS) entry which is preliminary data.</text>
</comment>
<gene>
    <name evidence="1" type="ORF">CA13_48910</name>
</gene>
<sequence>MKLYSPPLSIRPRLLASVPSSLNEILLMRSIRFIALGVLLVSTCGLIGMKVADPPGKQLQVFAEAFLATLDQEQSTKVTEPYDSEQRVAWHFIPMPTRKGVALRDMNTAQRTAALRLLRTALSEAGYRKASQIMLLEGVLRQLEGPGSEARRDPQKYFVTIFGTPSDTDAWGLSFEGHHMSLNFSCRGGTLVDTTPQFFASNPATIMTEVEGPLGKGIRVLREEEDLGFELLESLDDQQKEVAIIASKAPAEVRFAGEPQAKVGDPEGIRFGRMQQPQRDLLKRLVAVYTDAAPEPISQQRRELIEANGWEKVHFAWAGATKPGIGHYYRIRGQSFLIEFVNTQPDASGNPANHIHCFWRDLTGDFDLPNGE</sequence>
<keyword evidence="2" id="KW-1185">Reference proteome</keyword>
<organism evidence="1 2">
    <name type="scientific">Novipirellula herctigrandis</name>
    <dbReference type="NCBI Taxonomy" id="2527986"/>
    <lineage>
        <taxon>Bacteria</taxon>
        <taxon>Pseudomonadati</taxon>
        <taxon>Planctomycetota</taxon>
        <taxon>Planctomycetia</taxon>
        <taxon>Pirellulales</taxon>
        <taxon>Pirellulaceae</taxon>
        <taxon>Novipirellula</taxon>
    </lineage>
</organism>
<dbReference type="PANTHER" id="PTHR37489:SF1">
    <property type="entry name" value="DUF3500 DOMAIN-CONTAINING PROTEIN"/>
    <property type="match status" value="1"/>
</dbReference>
<dbReference type="Proteomes" id="UP000315010">
    <property type="component" value="Unassembled WGS sequence"/>
</dbReference>
<protein>
    <recommendedName>
        <fullName evidence="3">DUF3500 domain-containing protein</fullName>
    </recommendedName>
</protein>
<proteinExistence type="predicted"/>
<dbReference type="Pfam" id="PF12006">
    <property type="entry name" value="DUF3500"/>
    <property type="match status" value="1"/>
</dbReference>
<dbReference type="InterPro" id="IPR021889">
    <property type="entry name" value="DUF3500"/>
</dbReference>
<reference evidence="1 2" key="1">
    <citation type="submission" date="2019-02" db="EMBL/GenBank/DDBJ databases">
        <title>Deep-cultivation of Planctomycetes and their phenomic and genomic characterization uncovers novel biology.</title>
        <authorList>
            <person name="Wiegand S."/>
            <person name="Jogler M."/>
            <person name="Boedeker C."/>
            <person name="Pinto D."/>
            <person name="Vollmers J."/>
            <person name="Rivas-Marin E."/>
            <person name="Kohn T."/>
            <person name="Peeters S.H."/>
            <person name="Heuer A."/>
            <person name="Rast P."/>
            <person name="Oberbeckmann S."/>
            <person name="Bunk B."/>
            <person name="Jeske O."/>
            <person name="Meyerdierks A."/>
            <person name="Storesund J.E."/>
            <person name="Kallscheuer N."/>
            <person name="Luecker S."/>
            <person name="Lage O.M."/>
            <person name="Pohl T."/>
            <person name="Merkel B.J."/>
            <person name="Hornburger P."/>
            <person name="Mueller R.-W."/>
            <person name="Bruemmer F."/>
            <person name="Labrenz M."/>
            <person name="Spormann A.M."/>
            <person name="Op Den Camp H."/>
            <person name="Overmann J."/>
            <person name="Amann R."/>
            <person name="Jetten M.S.M."/>
            <person name="Mascher T."/>
            <person name="Medema M.H."/>
            <person name="Devos D.P."/>
            <person name="Kaster A.-K."/>
            <person name="Ovreas L."/>
            <person name="Rohde M."/>
            <person name="Galperin M.Y."/>
            <person name="Jogler C."/>
        </authorList>
    </citation>
    <scope>NUCLEOTIDE SEQUENCE [LARGE SCALE GENOMIC DNA]</scope>
    <source>
        <strain evidence="1 2">CA13</strain>
    </source>
</reference>
<evidence type="ECO:0008006" key="3">
    <source>
        <dbReference type="Google" id="ProtNLM"/>
    </source>
</evidence>
<name>A0A5C5Z8L5_9BACT</name>
<evidence type="ECO:0000313" key="1">
    <source>
        <dbReference type="EMBL" id="TWT83426.1"/>
    </source>
</evidence>
<dbReference type="AlphaFoldDB" id="A0A5C5Z8L5"/>
<dbReference type="PANTHER" id="PTHR37489">
    <property type="entry name" value="DUF3500 DOMAIN-CONTAINING PROTEIN"/>
    <property type="match status" value="1"/>
</dbReference>